<dbReference type="PIRSF" id="PIRSF028756">
    <property type="entry name" value="PPK2_prd"/>
    <property type="match status" value="1"/>
</dbReference>
<dbReference type="EMBL" id="JACIJD010000010">
    <property type="protein sequence ID" value="MBB5694525.1"/>
    <property type="molecule type" value="Genomic_DNA"/>
</dbReference>
<evidence type="ECO:0000313" key="5">
    <source>
        <dbReference type="EMBL" id="MBB5694525.1"/>
    </source>
</evidence>
<dbReference type="GO" id="GO:0008976">
    <property type="term" value="F:polyphosphate kinase activity"/>
    <property type="evidence" value="ECO:0007669"/>
    <property type="project" value="InterPro"/>
</dbReference>
<evidence type="ECO:0000259" key="4">
    <source>
        <dbReference type="Pfam" id="PF03976"/>
    </source>
</evidence>
<gene>
    <name evidence="5" type="ORF">FHS87_002571</name>
</gene>
<dbReference type="PANTHER" id="PTHR34383">
    <property type="entry name" value="POLYPHOSPHATE:AMP PHOSPHOTRANSFERASE-RELATED"/>
    <property type="match status" value="1"/>
</dbReference>
<evidence type="ECO:0000256" key="3">
    <source>
        <dbReference type="ARBA" id="ARBA00022777"/>
    </source>
</evidence>
<dbReference type="Proteomes" id="UP000580654">
    <property type="component" value="Unassembled WGS sequence"/>
</dbReference>
<comment type="caution">
    <text evidence="5">The sequence shown here is derived from an EMBL/GenBank/DDBJ whole genome shotgun (WGS) entry which is preliminary data.</text>
</comment>
<keyword evidence="6" id="KW-1185">Reference proteome</keyword>
<protein>
    <submittedName>
        <fullName evidence="5">PPK2 family polyphosphate:nucleotide phosphotransferase</fullName>
    </submittedName>
</protein>
<keyword evidence="3" id="KW-0418">Kinase</keyword>
<dbReference type="InterPro" id="IPR022300">
    <property type="entry name" value="PPK2-rel_1"/>
</dbReference>
<comment type="similarity">
    <text evidence="1">Belongs to the polyphosphate kinase 2 (PPK2) family. Class I subfamily.</text>
</comment>
<dbReference type="RefSeq" id="WP_184518745.1">
    <property type="nucleotide sequence ID" value="NZ_JACIJD010000010.1"/>
</dbReference>
<evidence type="ECO:0000256" key="2">
    <source>
        <dbReference type="ARBA" id="ARBA00022679"/>
    </source>
</evidence>
<dbReference type="InterPro" id="IPR027417">
    <property type="entry name" value="P-loop_NTPase"/>
</dbReference>
<proteinExistence type="inferred from homology"/>
<dbReference type="InterPro" id="IPR016898">
    <property type="entry name" value="Polyphosphate_phosphotransfera"/>
</dbReference>
<sequence length="294" mass="32910">MPAQSDLHDFLAACRVTDGSGFSLADRRSDEDGGIGLDKKSGEEALRSAVARISEQQERLYADARWSVLCILQGTDASGKDGAIKHVFSGVNPQGMRVESFSAPSTLERSHGFLWRHDMLLPRRGRIGVHNRSWYEEVLVPRVQPSVLQASPLPAALVGPGIWAERLEDIAAHERYLARQGMLVLKFFFHLGSEEQRERLLARIDEPAKNWKFQLGDLADRALYGKYMEAYEEAIRATAAPHAPWFVIPADRKWLARLLIAETVAREMERLDLQFPQLDSAGKAALLRARDALA</sequence>
<dbReference type="SUPFAM" id="SSF52540">
    <property type="entry name" value="P-loop containing nucleoside triphosphate hydrolases"/>
    <property type="match status" value="1"/>
</dbReference>
<accession>A0A840Y1C3</accession>
<reference evidence="5 6" key="1">
    <citation type="submission" date="2020-08" db="EMBL/GenBank/DDBJ databases">
        <title>Genomic Encyclopedia of Type Strains, Phase IV (KMG-IV): sequencing the most valuable type-strain genomes for metagenomic binning, comparative biology and taxonomic classification.</title>
        <authorList>
            <person name="Goeker M."/>
        </authorList>
    </citation>
    <scope>NUCLEOTIDE SEQUENCE [LARGE SCALE GENOMIC DNA]</scope>
    <source>
        <strain evidence="5 6">DSM 25622</strain>
    </source>
</reference>
<dbReference type="Gene3D" id="3.40.50.300">
    <property type="entry name" value="P-loop containing nucleotide triphosphate hydrolases"/>
    <property type="match status" value="1"/>
</dbReference>
<dbReference type="Pfam" id="PF03976">
    <property type="entry name" value="PPK2"/>
    <property type="match status" value="1"/>
</dbReference>
<evidence type="ECO:0000256" key="1">
    <source>
        <dbReference type="ARBA" id="ARBA00009924"/>
    </source>
</evidence>
<dbReference type="GO" id="GO:0006797">
    <property type="term" value="P:polyphosphate metabolic process"/>
    <property type="evidence" value="ECO:0007669"/>
    <property type="project" value="InterPro"/>
</dbReference>
<name>A0A840Y1C3_9PROT</name>
<keyword evidence="2 5" id="KW-0808">Transferase</keyword>
<organism evidence="5 6">
    <name type="scientific">Muricoccus pecuniae</name>
    <dbReference type="NCBI Taxonomy" id="693023"/>
    <lineage>
        <taxon>Bacteria</taxon>
        <taxon>Pseudomonadati</taxon>
        <taxon>Pseudomonadota</taxon>
        <taxon>Alphaproteobacteria</taxon>
        <taxon>Acetobacterales</taxon>
        <taxon>Roseomonadaceae</taxon>
        <taxon>Muricoccus</taxon>
    </lineage>
</organism>
<dbReference type="InterPro" id="IPR022488">
    <property type="entry name" value="PPK2-related"/>
</dbReference>
<evidence type="ECO:0000313" key="6">
    <source>
        <dbReference type="Proteomes" id="UP000580654"/>
    </source>
</evidence>
<dbReference type="PANTHER" id="PTHR34383:SF3">
    <property type="entry name" value="POLYPHOSPHATE:AMP PHOSPHOTRANSFERASE"/>
    <property type="match status" value="1"/>
</dbReference>
<dbReference type="AlphaFoldDB" id="A0A840Y1C3"/>
<dbReference type="NCBIfam" id="TIGR03709">
    <property type="entry name" value="PPK2_rel_1"/>
    <property type="match status" value="1"/>
</dbReference>
<feature type="domain" description="Polyphosphate kinase-2-related" evidence="4">
    <location>
        <begin position="37"/>
        <end position="271"/>
    </location>
</feature>